<evidence type="ECO:0000313" key="3">
    <source>
        <dbReference type="EMBL" id="TKA64555.1"/>
    </source>
</evidence>
<gene>
    <name evidence="3" type="ORF">B0A55_12004</name>
</gene>
<evidence type="ECO:0000313" key="4">
    <source>
        <dbReference type="Proteomes" id="UP000309340"/>
    </source>
</evidence>
<feature type="signal peptide" evidence="2">
    <location>
        <begin position="1"/>
        <end position="18"/>
    </location>
</feature>
<accession>A0A4U0WS92</accession>
<evidence type="ECO:0000256" key="2">
    <source>
        <dbReference type="SAM" id="SignalP"/>
    </source>
</evidence>
<evidence type="ECO:0000256" key="1">
    <source>
        <dbReference type="SAM" id="MobiDB-lite"/>
    </source>
</evidence>
<proteinExistence type="predicted"/>
<keyword evidence="2" id="KW-0732">Signal</keyword>
<feature type="chain" id="PRO_5020195450" evidence="2">
    <location>
        <begin position="19"/>
        <end position="266"/>
    </location>
</feature>
<keyword evidence="4" id="KW-1185">Reference proteome</keyword>
<dbReference type="OrthoDB" id="3837901at2759"/>
<feature type="region of interest" description="Disordered" evidence="1">
    <location>
        <begin position="220"/>
        <end position="243"/>
    </location>
</feature>
<reference evidence="3 4" key="1">
    <citation type="submission" date="2017-03" db="EMBL/GenBank/DDBJ databases">
        <title>Genomes of endolithic fungi from Antarctica.</title>
        <authorList>
            <person name="Coleine C."/>
            <person name="Masonjones S."/>
            <person name="Stajich J.E."/>
        </authorList>
    </citation>
    <scope>NUCLEOTIDE SEQUENCE [LARGE SCALE GENOMIC DNA]</scope>
    <source>
        <strain evidence="3 4">CCFEE 5184</strain>
    </source>
</reference>
<organism evidence="3 4">
    <name type="scientific">Friedmanniomyces simplex</name>
    <dbReference type="NCBI Taxonomy" id="329884"/>
    <lineage>
        <taxon>Eukaryota</taxon>
        <taxon>Fungi</taxon>
        <taxon>Dikarya</taxon>
        <taxon>Ascomycota</taxon>
        <taxon>Pezizomycotina</taxon>
        <taxon>Dothideomycetes</taxon>
        <taxon>Dothideomycetidae</taxon>
        <taxon>Mycosphaerellales</taxon>
        <taxon>Teratosphaeriaceae</taxon>
        <taxon>Friedmanniomyces</taxon>
    </lineage>
</organism>
<name>A0A4U0WS92_9PEZI</name>
<dbReference type="EMBL" id="NAJQ01000824">
    <property type="protein sequence ID" value="TKA64555.1"/>
    <property type="molecule type" value="Genomic_DNA"/>
</dbReference>
<sequence>MHLLLTASLAVLAASTFAHEIQAPGWDKYAGERGGDTAHDALPDEHTDLHAREAVGHPESDAMHAWEQAHNGQPMKYEAFGEGPEVHGHYFDARDVPELGEGGDDALLERDDTLLSARNGEEAVEGLTKGYTAPLSARGIPDFGDADVDTSLEGYDHSLLLRSVPKFEEADVDMSLAGYDHHSLLARSVISMNEDDADAPGTPMEVRNEYVRWTGVLPTTEMHFPPSPTQRPSTATSETHRSQHSVREVLGKWWEDLKSGVRHVWE</sequence>
<comment type="caution">
    <text evidence="3">The sequence shown here is derived from an EMBL/GenBank/DDBJ whole genome shotgun (WGS) entry which is preliminary data.</text>
</comment>
<protein>
    <submittedName>
        <fullName evidence="3">Uncharacterized protein</fullName>
    </submittedName>
</protein>
<dbReference type="Proteomes" id="UP000309340">
    <property type="component" value="Unassembled WGS sequence"/>
</dbReference>
<dbReference type="AlphaFoldDB" id="A0A4U0WS92"/>